<comment type="function">
    <text evidence="3">Required for maturation of 30S ribosomal subunits.</text>
</comment>
<dbReference type="NCBIfam" id="NF002531">
    <property type="entry name" value="PRK02001.1"/>
    <property type="match status" value="1"/>
</dbReference>
<dbReference type="SUPFAM" id="SSF75420">
    <property type="entry name" value="YhbC-like, N-terminal domain"/>
    <property type="match status" value="1"/>
</dbReference>
<evidence type="ECO:0000259" key="4">
    <source>
        <dbReference type="Pfam" id="PF02576"/>
    </source>
</evidence>
<evidence type="ECO:0000256" key="3">
    <source>
        <dbReference type="HAMAP-Rule" id="MF_01077"/>
    </source>
</evidence>
<accession>F8X1B1</accession>
<dbReference type="GO" id="GO:0006412">
    <property type="term" value="P:translation"/>
    <property type="evidence" value="ECO:0007669"/>
    <property type="project" value="TreeGrafter"/>
</dbReference>
<comment type="caution">
    <text evidence="6">The sequence shown here is derived from an EMBL/GenBank/DDBJ whole genome shotgun (WGS) entry which is preliminary data.</text>
</comment>
<comment type="similarity">
    <text evidence="3">Belongs to the RimP family.</text>
</comment>
<keyword evidence="7" id="KW-1185">Reference proteome</keyword>
<evidence type="ECO:0000256" key="1">
    <source>
        <dbReference type="ARBA" id="ARBA00022490"/>
    </source>
</evidence>
<dbReference type="InterPro" id="IPR028989">
    <property type="entry name" value="RimP_N"/>
</dbReference>
<dbReference type="InterPro" id="IPR035956">
    <property type="entry name" value="RimP_N_sf"/>
</dbReference>
<gene>
    <name evidence="3" type="primary">rimP</name>
    <name evidence="6" type="ORF">HMPREF9456_02020</name>
</gene>
<reference evidence="6 7" key="1">
    <citation type="submission" date="2011-04" db="EMBL/GenBank/DDBJ databases">
        <title>The Genome Sequence of Dysgonomonas mossii DSM 22836.</title>
        <authorList>
            <consortium name="The Broad Institute Genome Sequencing Platform"/>
            <person name="Earl A."/>
            <person name="Ward D."/>
            <person name="Feldgarden M."/>
            <person name="Gevers D."/>
            <person name="Pudlo N."/>
            <person name="Martens E."/>
            <person name="Allen-Vercoe E."/>
            <person name="Young S.K."/>
            <person name="Zeng Q."/>
            <person name="Gargeya S."/>
            <person name="Fitzgerald M."/>
            <person name="Haas B."/>
            <person name="Abouelleil A."/>
            <person name="Alvarado L."/>
            <person name="Arachchi H.M."/>
            <person name="Berlin A."/>
            <person name="Brown A."/>
            <person name="Chapman S.B."/>
            <person name="Chen Z."/>
            <person name="Dunbar C."/>
            <person name="Freedman E."/>
            <person name="Gearin G."/>
            <person name="Gellesch M."/>
            <person name="Goldberg J."/>
            <person name="Griggs A."/>
            <person name="Gujja S."/>
            <person name="Heiman D."/>
            <person name="Howarth C."/>
            <person name="Larson L."/>
            <person name="Lui A."/>
            <person name="MacDonald P.J.P."/>
            <person name="Mehta T."/>
            <person name="Montmayeur A."/>
            <person name="Murphy C."/>
            <person name="Neiman D."/>
            <person name="Pearson M."/>
            <person name="Priest M."/>
            <person name="Roberts A."/>
            <person name="Saif S."/>
            <person name="Shea T."/>
            <person name="Shenoy N."/>
            <person name="Sisk P."/>
            <person name="Stolte C."/>
            <person name="Sykes S."/>
            <person name="Yandava C."/>
            <person name="Wortman J."/>
            <person name="Nusbaum C."/>
            <person name="Birren B."/>
        </authorList>
    </citation>
    <scope>NUCLEOTIDE SEQUENCE [LARGE SCALE GENOMIC DNA]</scope>
    <source>
        <strain evidence="6 7">DSM 22836</strain>
    </source>
</reference>
<dbReference type="Pfam" id="PF17384">
    <property type="entry name" value="DUF150_C"/>
    <property type="match status" value="1"/>
</dbReference>
<proteinExistence type="inferred from homology"/>
<feature type="domain" description="Ribosome maturation factor RimP C-terminal" evidence="5">
    <location>
        <begin position="111"/>
        <end position="153"/>
    </location>
</feature>
<dbReference type="GO" id="GO:0000028">
    <property type="term" value="P:ribosomal small subunit assembly"/>
    <property type="evidence" value="ECO:0007669"/>
    <property type="project" value="TreeGrafter"/>
</dbReference>
<dbReference type="AlphaFoldDB" id="F8X1B1"/>
<dbReference type="Pfam" id="PF02576">
    <property type="entry name" value="RimP_N"/>
    <property type="match status" value="1"/>
</dbReference>
<dbReference type="GO" id="GO:0005829">
    <property type="term" value="C:cytosol"/>
    <property type="evidence" value="ECO:0007669"/>
    <property type="project" value="TreeGrafter"/>
</dbReference>
<dbReference type="InterPro" id="IPR003728">
    <property type="entry name" value="Ribosome_maturation_RimP"/>
</dbReference>
<comment type="subcellular location">
    <subcellularLocation>
        <location evidence="3">Cytoplasm</location>
    </subcellularLocation>
</comment>
<evidence type="ECO:0000313" key="7">
    <source>
        <dbReference type="Proteomes" id="UP000006420"/>
    </source>
</evidence>
<dbReference type="HOGENOM" id="CLU_070525_3_1_10"/>
<keyword evidence="2 3" id="KW-0690">Ribosome biogenesis</keyword>
<dbReference type="OrthoDB" id="9789702at2"/>
<feature type="domain" description="Ribosome maturation factor RimP N-terminal" evidence="4">
    <location>
        <begin position="50"/>
        <end position="107"/>
    </location>
</feature>
<keyword evidence="1 3" id="KW-0963">Cytoplasm</keyword>
<evidence type="ECO:0000256" key="2">
    <source>
        <dbReference type="ARBA" id="ARBA00022517"/>
    </source>
</evidence>
<dbReference type="EMBL" id="ADLW01000007">
    <property type="protein sequence ID" value="EGK03383.1"/>
    <property type="molecule type" value="Genomic_DNA"/>
</dbReference>
<evidence type="ECO:0000259" key="5">
    <source>
        <dbReference type="Pfam" id="PF17384"/>
    </source>
</evidence>
<dbReference type="Gene3D" id="3.30.300.70">
    <property type="entry name" value="RimP-like superfamily, N-terminal"/>
    <property type="match status" value="1"/>
</dbReference>
<dbReference type="STRING" id="742767.HMPREF9456_02020"/>
<dbReference type="eggNOG" id="COG0779">
    <property type="taxonomic scope" value="Bacteria"/>
</dbReference>
<dbReference type="InterPro" id="IPR028998">
    <property type="entry name" value="RimP_C"/>
</dbReference>
<protein>
    <recommendedName>
        <fullName evidence="3">Ribosome maturation factor RimP</fullName>
    </recommendedName>
</protein>
<name>F8X1B1_9BACT</name>
<dbReference type="Proteomes" id="UP000006420">
    <property type="component" value="Unassembled WGS sequence"/>
</dbReference>
<organism evidence="6 7">
    <name type="scientific">Dysgonomonas mossii DSM 22836</name>
    <dbReference type="NCBI Taxonomy" id="742767"/>
    <lineage>
        <taxon>Bacteria</taxon>
        <taxon>Pseudomonadati</taxon>
        <taxon>Bacteroidota</taxon>
        <taxon>Bacteroidia</taxon>
        <taxon>Bacteroidales</taxon>
        <taxon>Dysgonomonadaceae</taxon>
        <taxon>Dysgonomonas</taxon>
    </lineage>
</organism>
<dbReference type="PANTHER" id="PTHR33867:SF1">
    <property type="entry name" value="RIBOSOME MATURATION FACTOR RIMP"/>
    <property type="match status" value="1"/>
</dbReference>
<dbReference type="PANTHER" id="PTHR33867">
    <property type="entry name" value="RIBOSOME MATURATION FACTOR RIMP"/>
    <property type="match status" value="1"/>
</dbReference>
<sequence>MEKKIKFPNFVSEIQKGEKEAVASFFYYLVKKMIEKELIRDITEKYLEGTTMFLVDVVVKPGNAIVVEVDSDEGVSIDDCIALSRNIESHLDREAEDFELEVGSAGITSPLKIPRQYKKYIGNEVEVLTKKGQKLSGVLKSCDDNSFVITVTKMVKPDGGKKKVAVDEDFSFVYQDVKHTKYLIRFK</sequence>
<dbReference type="HAMAP" id="MF_01077">
    <property type="entry name" value="RimP"/>
    <property type="match status" value="1"/>
</dbReference>
<evidence type="ECO:0000313" key="6">
    <source>
        <dbReference type="EMBL" id="EGK03383.1"/>
    </source>
</evidence>